<proteinExistence type="predicted"/>
<dbReference type="PANTHER" id="PTHR30168:SF0">
    <property type="entry name" value="INNER MEMBRANE PROTEIN"/>
    <property type="match status" value="1"/>
</dbReference>
<dbReference type="PROSITE" id="PS51257">
    <property type="entry name" value="PROKAR_LIPOPROTEIN"/>
    <property type="match status" value="1"/>
</dbReference>
<reference evidence="6" key="1">
    <citation type="submission" date="2022-11" db="EMBL/GenBank/DDBJ databases">
        <title>Nonomuraea corallina sp. nov., a new species of the genus Nonomuraea isolated from sea side sediment in Thai sea.</title>
        <authorList>
            <person name="Ngamcharungchit C."/>
            <person name="Matsumoto A."/>
            <person name="Suriyachadkun C."/>
            <person name="Panbangred W."/>
            <person name="Inahashi Y."/>
            <person name="Intra B."/>
        </authorList>
    </citation>
    <scope>NUCLEOTIDE SEQUENCE</scope>
    <source>
        <strain evidence="6">MCN248</strain>
    </source>
</reference>
<sequence>MRLAPLTAAAAACALLLSGTACLSGTAHAAPYPIRDRDLTANKLYRAGELQTSSCPEEEVQPGDVEAAKRYLTTALDCLNTAWGAYFKRARLPFRKARIGFVTKPRRFCQASWGEAAAVYCPQERRFLVLLDDNLLDDPSDLYLFNLAAHEYGHHVQLLTGIERAYQRHPYRNKKELYEQLRRVELQAECLGGVFVGSVWTSLDRTSRDWDELMRITRASGDEQFKVRSHGKGRTIAAWLDRGRRAKDPRACNTWTAPSAKVS</sequence>
<keyword evidence="5" id="KW-0732">Signal</keyword>
<keyword evidence="4" id="KW-0472">Membrane</keyword>
<dbReference type="RefSeq" id="WP_270159814.1">
    <property type="nucleotide sequence ID" value="NZ_JAPNNL010000309.1"/>
</dbReference>
<feature type="chain" id="PRO_5046350599" evidence="5">
    <location>
        <begin position="30"/>
        <end position="263"/>
    </location>
</feature>
<evidence type="ECO:0000256" key="3">
    <source>
        <dbReference type="ARBA" id="ARBA00022989"/>
    </source>
</evidence>
<keyword evidence="2" id="KW-0812">Transmembrane</keyword>
<keyword evidence="7" id="KW-1185">Reference proteome</keyword>
<comment type="subcellular location">
    <subcellularLocation>
        <location evidence="1">Membrane</location>
        <topology evidence="1">Single-pass membrane protein</topology>
    </subcellularLocation>
</comment>
<dbReference type="Pfam" id="PF04228">
    <property type="entry name" value="Zn_peptidase"/>
    <property type="match status" value="1"/>
</dbReference>
<name>A0ABT4SNQ1_9ACTN</name>
<evidence type="ECO:0000256" key="5">
    <source>
        <dbReference type="SAM" id="SignalP"/>
    </source>
</evidence>
<evidence type="ECO:0000256" key="1">
    <source>
        <dbReference type="ARBA" id="ARBA00004167"/>
    </source>
</evidence>
<feature type="signal peptide" evidence="5">
    <location>
        <begin position="1"/>
        <end position="29"/>
    </location>
</feature>
<protein>
    <submittedName>
        <fullName evidence="6">Neutral zinc metallopeptidase</fullName>
    </submittedName>
</protein>
<evidence type="ECO:0000313" key="7">
    <source>
        <dbReference type="Proteomes" id="UP001144036"/>
    </source>
</evidence>
<dbReference type="EMBL" id="JAPNNL010000309">
    <property type="protein sequence ID" value="MDA0638873.1"/>
    <property type="molecule type" value="Genomic_DNA"/>
</dbReference>
<dbReference type="Proteomes" id="UP001144036">
    <property type="component" value="Unassembled WGS sequence"/>
</dbReference>
<organism evidence="6 7">
    <name type="scientific">Nonomuraea corallina</name>
    <dbReference type="NCBI Taxonomy" id="2989783"/>
    <lineage>
        <taxon>Bacteria</taxon>
        <taxon>Bacillati</taxon>
        <taxon>Actinomycetota</taxon>
        <taxon>Actinomycetes</taxon>
        <taxon>Streptosporangiales</taxon>
        <taxon>Streptosporangiaceae</taxon>
        <taxon>Nonomuraea</taxon>
    </lineage>
</organism>
<gene>
    <name evidence="6" type="ORF">OUY22_36140</name>
</gene>
<evidence type="ECO:0000313" key="6">
    <source>
        <dbReference type="EMBL" id="MDA0638873.1"/>
    </source>
</evidence>
<evidence type="ECO:0000256" key="4">
    <source>
        <dbReference type="ARBA" id="ARBA00023136"/>
    </source>
</evidence>
<dbReference type="InterPro" id="IPR007343">
    <property type="entry name" value="Uncharacterised_pept_Zn_put"/>
</dbReference>
<keyword evidence="3" id="KW-1133">Transmembrane helix</keyword>
<dbReference type="PANTHER" id="PTHR30168">
    <property type="entry name" value="PUTATIVE MEMBRANE PROTEIN YPFJ"/>
    <property type="match status" value="1"/>
</dbReference>
<accession>A0ABT4SNQ1</accession>
<evidence type="ECO:0000256" key="2">
    <source>
        <dbReference type="ARBA" id="ARBA00022692"/>
    </source>
</evidence>
<comment type="caution">
    <text evidence="6">The sequence shown here is derived from an EMBL/GenBank/DDBJ whole genome shotgun (WGS) entry which is preliminary data.</text>
</comment>